<proteinExistence type="predicted"/>
<dbReference type="KEGG" id="mea:Mex_1p3989"/>
<dbReference type="AlphaFoldDB" id="C5B0T2"/>
<sequence length="90" mass="10196">MPTEADFEQARDGMIGMLKSSDERVRGVACRSILSAWLAAQQACAELANEHVMNFRWGDERVRIRAGGREWLVSYDGTSDEYVCRRVKDA</sequence>
<dbReference type="Proteomes" id="UP000009081">
    <property type="component" value="Chromosome"/>
</dbReference>
<dbReference type="RefSeq" id="WP_015857183.1">
    <property type="nucleotide sequence ID" value="NC_012808.1"/>
</dbReference>
<gene>
    <name evidence="1" type="ordered locus">MexAM1_META1p3989</name>
</gene>
<dbReference type="STRING" id="272630.MexAM1_META1p3989"/>
<organism evidence="1 2">
    <name type="scientific">Methylorubrum extorquens (strain ATCC 14718 / DSM 1338 / JCM 2805 / NCIMB 9133 / AM1)</name>
    <name type="common">Methylobacterium extorquens</name>
    <dbReference type="NCBI Taxonomy" id="272630"/>
    <lineage>
        <taxon>Bacteria</taxon>
        <taxon>Pseudomonadati</taxon>
        <taxon>Pseudomonadota</taxon>
        <taxon>Alphaproteobacteria</taxon>
        <taxon>Hyphomicrobiales</taxon>
        <taxon>Methylobacteriaceae</taxon>
        <taxon>Methylorubrum</taxon>
    </lineage>
</organism>
<reference evidence="1 2" key="1">
    <citation type="journal article" date="2009" name="PLoS ONE">
        <title>Methylobacterium genome sequences: a reference blueprint to investigate microbial metabolism of C1 compounds from natural and industrial sources.</title>
        <authorList>
            <person name="Vuilleumier S."/>
            <person name="Chistoserdova L."/>
            <person name="Lee M.-C."/>
            <person name="Bringel F."/>
            <person name="Lajus A."/>
            <person name="Zhou Y."/>
            <person name="Gourion B."/>
            <person name="Barbe V."/>
            <person name="Chang J."/>
            <person name="Cruveiller S."/>
            <person name="Dossat C."/>
            <person name="Gillett W."/>
            <person name="Gruffaz C."/>
            <person name="Haugen E."/>
            <person name="Hourcade E."/>
            <person name="Levy R."/>
            <person name="Mangenot S."/>
            <person name="Muller E."/>
            <person name="Nadalig T."/>
            <person name="Pagni M."/>
            <person name="Penny C."/>
            <person name="Peyraud R."/>
            <person name="Robinson D.G."/>
            <person name="Roche D."/>
            <person name="Rouy Z."/>
            <person name="Saenampechek C."/>
            <person name="Salvignol G."/>
            <person name="Vallenet D."/>
            <person name="Wu Z."/>
            <person name="Marx C.J."/>
            <person name="Vorholt J.A."/>
            <person name="Olson M.V."/>
            <person name="Kaul R."/>
            <person name="Weissenbach J."/>
            <person name="Medigue C."/>
            <person name="Lidstrom M.E."/>
        </authorList>
    </citation>
    <scope>NUCLEOTIDE SEQUENCE [LARGE SCALE GENOMIC DNA]</scope>
    <source>
        <strain evidence="2">ATCC 14718 / DSM 1338 / JCM 2805 / NCIMB 9133 / AM1</strain>
    </source>
</reference>
<evidence type="ECO:0000313" key="2">
    <source>
        <dbReference type="Proteomes" id="UP000009081"/>
    </source>
</evidence>
<dbReference type="HOGENOM" id="CLU_2437413_0_0_5"/>
<keyword evidence="2" id="KW-1185">Reference proteome</keyword>
<evidence type="ECO:0000313" key="1">
    <source>
        <dbReference type="EMBL" id="ACS41669.1"/>
    </source>
</evidence>
<dbReference type="EMBL" id="CP001510">
    <property type="protein sequence ID" value="ACS41669.1"/>
    <property type="molecule type" value="Genomic_DNA"/>
</dbReference>
<accession>C5B0T2</accession>
<protein>
    <submittedName>
        <fullName evidence="1">Uncharacterized protein</fullName>
    </submittedName>
</protein>
<name>C5B0T2_METEA</name>